<protein>
    <submittedName>
        <fullName evidence="2">Protein kinase-like domain superfamily</fullName>
    </submittedName>
    <submittedName>
        <fullName evidence="3">Protein_kinase-like domain superfamily</fullName>
    </submittedName>
</protein>
<comment type="caution">
    <text evidence="2">The sequence shown here is derived from an EMBL/GenBank/DDBJ whole genome shotgun (WGS) entry which is preliminary data.</text>
</comment>
<reference evidence="2" key="1">
    <citation type="submission" date="2023-06" db="EMBL/GenBank/DDBJ databases">
        <authorList>
            <person name="Kurt Z."/>
        </authorList>
    </citation>
    <scope>NUCLEOTIDE SEQUENCE</scope>
</reference>
<keyword evidence="1" id="KW-1133">Transmembrane helix</keyword>
<keyword evidence="2" id="KW-0808">Transferase</keyword>
<name>A0AA86QXM0_9EUKA</name>
<gene>
    <name evidence="3" type="ORF">HINF_LOCUS34535</name>
    <name evidence="2" type="ORF">HINF_LOCUS54095</name>
</gene>
<dbReference type="SUPFAM" id="SSF56112">
    <property type="entry name" value="Protein kinase-like (PK-like)"/>
    <property type="match status" value="1"/>
</dbReference>
<evidence type="ECO:0000256" key="1">
    <source>
        <dbReference type="SAM" id="Phobius"/>
    </source>
</evidence>
<keyword evidence="1" id="KW-0812">Transmembrane</keyword>
<keyword evidence="2" id="KW-0418">Kinase</keyword>
<dbReference type="AlphaFoldDB" id="A0AA86QXM0"/>
<dbReference type="GO" id="GO:0016301">
    <property type="term" value="F:kinase activity"/>
    <property type="evidence" value="ECO:0007669"/>
    <property type="project" value="UniProtKB-KW"/>
</dbReference>
<dbReference type="EMBL" id="CAXDID020000123">
    <property type="protein sequence ID" value="CAL6032544.1"/>
    <property type="molecule type" value="Genomic_DNA"/>
</dbReference>
<dbReference type="InterPro" id="IPR011009">
    <property type="entry name" value="Kinase-like_dom_sf"/>
</dbReference>
<reference evidence="3 4" key="2">
    <citation type="submission" date="2024-07" db="EMBL/GenBank/DDBJ databases">
        <authorList>
            <person name="Akdeniz Z."/>
        </authorList>
    </citation>
    <scope>NUCLEOTIDE SEQUENCE [LARGE SCALE GENOMIC DNA]</scope>
</reference>
<accession>A0AA86QXM0</accession>
<feature type="transmembrane region" description="Helical" evidence="1">
    <location>
        <begin position="138"/>
        <end position="160"/>
    </location>
</feature>
<dbReference type="EMBL" id="CATOUU010001007">
    <property type="protein sequence ID" value="CAI9966450.1"/>
    <property type="molecule type" value="Genomic_DNA"/>
</dbReference>
<keyword evidence="4" id="KW-1185">Reference proteome</keyword>
<sequence>MIQNNQITFNNFTLRKYLSSGSFASCILAEHPIYNECALIISSNQRELKHRMNFQLNRHLKCISKSYELFEINVTTDDKIAAEKLIPGVLNEGTQYVLAMEYFDTSLTQYLKRSSATQKIQIFHKLLEAMADWHSKQFFHLDLTVVSEPTLILTNVYVIIALENQITVFMLIITYSINSAVHFFFTSSFK</sequence>
<proteinExistence type="predicted"/>
<feature type="transmembrane region" description="Helical" evidence="1">
    <location>
        <begin position="166"/>
        <end position="185"/>
    </location>
</feature>
<dbReference type="Proteomes" id="UP001642409">
    <property type="component" value="Unassembled WGS sequence"/>
</dbReference>
<evidence type="ECO:0000313" key="2">
    <source>
        <dbReference type="EMBL" id="CAI9966450.1"/>
    </source>
</evidence>
<dbReference type="Gene3D" id="1.10.510.10">
    <property type="entry name" value="Transferase(Phosphotransferase) domain 1"/>
    <property type="match status" value="1"/>
</dbReference>
<evidence type="ECO:0000313" key="4">
    <source>
        <dbReference type="Proteomes" id="UP001642409"/>
    </source>
</evidence>
<keyword evidence="1" id="KW-0472">Membrane</keyword>
<evidence type="ECO:0000313" key="3">
    <source>
        <dbReference type="EMBL" id="CAL6032544.1"/>
    </source>
</evidence>
<organism evidence="2">
    <name type="scientific">Hexamita inflata</name>
    <dbReference type="NCBI Taxonomy" id="28002"/>
    <lineage>
        <taxon>Eukaryota</taxon>
        <taxon>Metamonada</taxon>
        <taxon>Diplomonadida</taxon>
        <taxon>Hexamitidae</taxon>
        <taxon>Hexamitinae</taxon>
        <taxon>Hexamita</taxon>
    </lineage>
</organism>